<reference evidence="1 2" key="1">
    <citation type="journal article" date="2016" name="Mol. Biol. Evol.">
        <title>Comparative Genomics of Early-Diverging Mushroom-Forming Fungi Provides Insights into the Origins of Lignocellulose Decay Capabilities.</title>
        <authorList>
            <person name="Nagy L.G."/>
            <person name="Riley R."/>
            <person name="Tritt A."/>
            <person name="Adam C."/>
            <person name="Daum C."/>
            <person name="Floudas D."/>
            <person name="Sun H."/>
            <person name="Yadav J.S."/>
            <person name="Pangilinan J."/>
            <person name="Larsson K.H."/>
            <person name="Matsuura K."/>
            <person name="Barry K."/>
            <person name="Labutti K."/>
            <person name="Kuo R."/>
            <person name="Ohm R.A."/>
            <person name="Bhattacharya S.S."/>
            <person name="Shirouzu T."/>
            <person name="Yoshinaga Y."/>
            <person name="Martin F.M."/>
            <person name="Grigoriev I.V."/>
            <person name="Hibbett D.S."/>
        </authorList>
    </citation>
    <scope>NUCLEOTIDE SEQUENCE [LARGE SCALE GENOMIC DNA]</scope>
    <source>
        <strain evidence="1 2">CBS 109695</strain>
    </source>
</reference>
<protein>
    <submittedName>
        <fullName evidence="1">Uncharacterized protein</fullName>
    </submittedName>
</protein>
<gene>
    <name evidence="1" type="ORF">FIBSPDRAFT_886621</name>
</gene>
<dbReference type="Proteomes" id="UP000076532">
    <property type="component" value="Unassembled WGS sequence"/>
</dbReference>
<accession>A0A166QP96</accession>
<keyword evidence="2" id="KW-1185">Reference proteome</keyword>
<dbReference type="EMBL" id="KV417509">
    <property type="protein sequence ID" value="KZP27389.1"/>
    <property type="molecule type" value="Genomic_DNA"/>
</dbReference>
<evidence type="ECO:0000313" key="2">
    <source>
        <dbReference type="Proteomes" id="UP000076532"/>
    </source>
</evidence>
<proteinExistence type="predicted"/>
<dbReference type="AlphaFoldDB" id="A0A166QP96"/>
<sequence length="479" mass="54043">MWFKEEVSRSGIQGRRKGPGDYKIFTAAAFTATPAAISYNISYHFTQQSDSAPNDTPAPTGSNQYLIINHVLSILLNICSPGWGSAWSLWAAGWQLDWVASSGLQAGLAFFEQAWGISLLKGACTGITLTNLLLPALNCKSLRIMLQSFSVDKWGIPTFTILYSHKLNNAPLIHDLLRKMFVRHGWSSMENDHVSTAGWFRASRNFEFFGVGHPLYHHEHEVGLRHHWIVVKAEEKTRMYTFKGTSGGRLVIKIAMLQDFQEEEGDQETIDIILEDELIHFKEPPEHQDAVFTFKVAIVRPTTWLSIALPEADPEEAAVFDCDILCDTSEMDALQIQQLDTYREEIITIVKSSLSSDAVTQYLTGPGVEIWTEVADVWSMIENDYRCLEQCLRPAFLRMTVPAHLWERADIDAISSLPTTEQGDVSTAKRTSIRGEIKAPDLSQCRFHFLPFYENDVWSMIVISNLNADKDDRMDGTSD</sequence>
<organism evidence="1 2">
    <name type="scientific">Athelia psychrophila</name>
    <dbReference type="NCBI Taxonomy" id="1759441"/>
    <lineage>
        <taxon>Eukaryota</taxon>
        <taxon>Fungi</taxon>
        <taxon>Dikarya</taxon>
        <taxon>Basidiomycota</taxon>
        <taxon>Agaricomycotina</taxon>
        <taxon>Agaricomycetes</taxon>
        <taxon>Agaricomycetidae</taxon>
        <taxon>Atheliales</taxon>
        <taxon>Atheliaceae</taxon>
        <taxon>Athelia</taxon>
    </lineage>
</organism>
<name>A0A166QP96_9AGAM</name>
<evidence type="ECO:0000313" key="1">
    <source>
        <dbReference type="EMBL" id="KZP27389.1"/>
    </source>
</evidence>